<evidence type="ECO:0000313" key="1">
    <source>
        <dbReference type="EMBL" id="RUT13739.1"/>
    </source>
</evidence>
<evidence type="ECO:0000313" key="2">
    <source>
        <dbReference type="Proteomes" id="UP000282574"/>
    </source>
</evidence>
<organism evidence="1 2">
    <name type="scientific">Chroococcidiopsis cubana SAG 39.79</name>
    <dbReference type="NCBI Taxonomy" id="388085"/>
    <lineage>
        <taxon>Bacteria</taxon>
        <taxon>Bacillati</taxon>
        <taxon>Cyanobacteriota</taxon>
        <taxon>Cyanophyceae</taxon>
        <taxon>Chroococcidiopsidales</taxon>
        <taxon>Chroococcidiopsidaceae</taxon>
        <taxon>Chroococcidiopsis</taxon>
    </lineage>
</organism>
<dbReference type="EMBL" id="RSCK01000005">
    <property type="protein sequence ID" value="RUT13739.1"/>
    <property type="molecule type" value="Genomic_DNA"/>
</dbReference>
<accession>A0AB37UR53</accession>
<dbReference type="Proteomes" id="UP000282574">
    <property type="component" value="Unassembled WGS sequence"/>
</dbReference>
<keyword evidence="2" id="KW-1185">Reference proteome</keyword>
<evidence type="ECO:0008006" key="3">
    <source>
        <dbReference type="Google" id="ProtNLM"/>
    </source>
</evidence>
<comment type="caution">
    <text evidence="1">The sequence shown here is derived from an EMBL/GenBank/DDBJ whole genome shotgun (WGS) entry which is preliminary data.</text>
</comment>
<dbReference type="AlphaFoldDB" id="A0AB37UR53"/>
<protein>
    <recommendedName>
        <fullName evidence="3">Transposase IS4-like domain-containing protein</fullName>
    </recommendedName>
</protein>
<sequence length="310" mass="35701">MAIELQLTKAQKMRTDGTVGATNIHFPSDNSLLVDGVRVMSRLLYKAKEILSSNSKIHPRLFQNRYRTARKISRNIDSLSQARSQWGRQNREQAYRRLLEVTQASLKQAQKVQVLLKDSTDLKAAKVGRALAIFIPRVTQVIAQSSRRVLRQERVSAHEKLVSIFEAHTDIICRGKPNLSTEFGHKVWLDEVDGGLISNYRVLKGNPHDTQQWVESLDQHLQIFGRPPKQASADRGVYSHPNENYAQKLGVKQVILPKGGYKSKERDNFERKRNFQKGRRWHNGIEGRISVLTHMLWIRTMFIQNYSNPK</sequence>
<name>A0AB37UR53_9CYAN</name>
<gene>
    <name evidence="1" type="ORF">DSM107010_10140</name>
</gene>
<reference evidence="1 2" key="1">
    <citation type="journal article" date="2019" name="Genome Biol. Evol.">
        <title>Day and night: Metabolic profiles and evolutionary relationships of six axenic non-marine cyanobacteria.</title>
        <authorList>
            <person name="Will S.E."/>
            <person name="Henke P."/>
            <person name="Boedeker C."/>
            <person name="Huang S."/>
            <person name="Brinkmann H."/>
            <person name="Rohde M."/>
            <person name="Jarek M."/>
            <person name="Friedl T."/>
            <person name="Seufert S."/>
            <person name="Schumacher M."/>
            <person name="Overmann J."/>
            <person name="Neumann-Schaal M."/>
            <person name="Petersen J."/>
        </authorList>
    </citation>
    <scope>NUCLEOTIDE SEQUENCE [LARGE SCALE GENOMIC DNA]</scope>
    <source>
        <strain evidence="1 2">SAG 39.79</strain>
    </source>
</reference>
<proteinExistence type="predicted"/>